<dbReference type="GO" id="GO:0005634">
    <property type="term" value="C:nucleus"/>
    <property type="evidence" value="ECO:0007669"/>
    <property type="project" value="UniProtKB-SubCell"/>
</dbReference>
<comment type="caution">
    <text evidence="8">The sequence shown here is derived from an EMBL/GenBank/DDBJ whole genome shotgun (WGS) entry which is preliminary data.</text>
</comment>
<keyword evidence="9" id="KW-1185">Reference proteome</keyword>
<dbReference type="EMBL" id="JACETU010000005">
    <property type="protein sequence ID" value="KAF7428595.1"/>
    <property type="molecule type" value="Genomic_DNA"/>
</dbReference>
<dbReference type="VEuPathDB" id="FungiDB:PC9H_007822"/>
<dbReference type="Proteomes" id="UP000623687">
    <property type="component" value="Unassembled WGS sequence"/>
</dbReference>
<keyword evidence="6" id="KW-0175">Coiled coil</keyword>
<keyword evidence="5" id="KW-0539">Nucleus</keyword>
<dbReference type="GO" id="GO:0043124">
    <property type="term" value="P:negative regulation of canonical NF-kappaB signal transduction"/>
    <property type="evidence" value="ECO:0007669"/>
    <property type="project" value="InterPro"/>
</dbReference>
<sequence length="361" mass="42088">MQQVHPRARVHRSKTDGAAAMGGHRHAAHQYQHARRTEPSPHTHTHYPAEEAGISSPWQHMAQNYAWVTEQEFVKHEKQTGKKTNKWILEDEILISELHAAEGKGASGGKAQTSYHHAEVNLKGSRPPLRRQYAYPWPADGERWEEVLCAYEIEADRWMREQEQARRLAMERERIKNRVLQEEYIRREAAHQRQRQKEAEKRLRMEEERMRRLAALREQERKERAQADKATVDAWREYEERWKALASQTDPLNFASIPWPVVLPPTTPTGITSAAIVLFLYSPLHSPGQSRKDRIRHAQLRWHPDRFRKVLERVAETDREAVEEGVGIVARCLNDLMAREAVASRHQVSLTPSPLYTSLQY</sequence>
<name>A0A8H6ZS08_PLEOS</name>
<dbReference type="PANTHER" id="PTHR15263:SF1">
    <property type="entry name" value="NF-KAPPA-B INHIBITOR-LIKE PROTEIN 1"/>
    <property type="match status" value="1"/>
</dbReference>
<feature type="coiled-coil region" evidence="6">
    <location>
        <begin position="189"/>
        <end position="233"/>
    </location>
</feature>
<keyword evidence="2" id="KW-0597">Phosphoprotein</keyword>
<evidence type="ECO:0000256" key="1">
    <source>
        <dbReference type="ARBA" id="ARBA00004123"/>
    </source>
</evidence>
<evidence type="ECO:0000256" key="6">
    <source>
        <dbReference type="SAM" id="Coils"/>
    </source>
</evidence>
<keyword evidence="4" id="KW-0040">ANK repeat</keyword>
<dbReference type="PANTHER" id="PTHR15263">
    <property type="entry name" value="I-KAPPA-B-LIKE PROTEIN IKBL"/>
    <property type="match status" value="1"/>
</dbReference>
<dbReference type="RefSeq" id="XP_036630967.1">
    <property type="nucleotide sequence ID" value="XM_036777347.1"/>
</dbReference>
<protein>
    <submittedName>
        <fullName evidence="8">Uncharacterized protein</fullName>
    </submittedName>
</protein>
<accession>A0A8H6ZS08</accession>
<evidence type="ECO:0000313" key="9">
    <source>
        <dbReference type="Proteomes" id="UP000623687"/>
    </source>
</evidence>
<evidence type="ECO:0000256" key="5">
    <source>
        <dbReference type="ARBA" id="ARBA00023242"/>
    </source>
</evidence>
<feature type="region of interest" description="Disordered" evidence="7">
    <location>
        <begin position="1"/>
        <end position="49"/>
    </location>
</feature>
<dbReference type="OrthoDB" id="412109at2759"/>
<evidence type="ECO:0000313" key="8">
    <source>
        <dbReference type="EMBL" id="KAF7428595.1"/>
    </source>
</evidence>
<reference evidence="8" key="1">
    <citation type="submission" date="2019-07" db="EMBL/GenBank/DDBJ databases">
        <authorList>
            <person name="Palmer J.M."/>
        </authorList>
    </citation>
    <scope>NUCLEOTIDE SEQUENCE</scope>
    <source>
        <strain evidence="8">PC9</strain>
    </source>
</reference>
<gene>
    <name evidence="8" type="ORF">PC9H_007822</name>
</gene>
<evidence type="ECO:0000256" key="3">
    <source>
        <dbReference type="ARBA" id="ARBA00022737"/>
    </source>
</evidence>
<comment type="subcellular location">
    <subcellularLocation>
        <location evidence="1">Nucleus</location>
    </subcellularLocation>
</comment>
<evidence type="ECO:0000256" key="2">
    <source>
        <dbReference type="ARBA" id="ARBA00022553"/>
    </source>
</evidence>
<dbReference type="InterPro" id="IPR038753">
    <property type="entry name" value="NFKBIL1"/>
</dbReference>
<feature type="compositionally biased region" description="Basic residues" evidence="7">
    <location>
        <begin position="23"/>
        <end position="34"/>
    </location>
</feature>
<feature type="compositionally biased region" description="Basic residues" evidence="7">
    <location>
        <begin position="1"/>
        <end position="12"/>
    </location>
</feature>
<proteinExistence type="predicted"/>
<evidence type="ECO:0000256" key="4">
    <source>
        <dbReference type="ARBA" id="ARBA00023043"/>
    </source>
</evidence>
<dbReference type="AlphaFoldDB" id="A0A8H6ZS08"/>
<dbReference type="GeneID" id="59377640"/>
<keyword evidence="3" id="KW-0677">Repeat</keyword>
<organism evidence="8 9">
    <name type="scientific">Pleurotus ostreatus</name>
    <name type="common">Oyster mushroom</name>
    <name type="synonym">White-rot fungus</name>
    <dbReference type="NCBI Taxonomy" id="5322"/>
    <lineage>
        <taxon>Eukaryota</taxon>
        <taxon>Fungi</taxon>
        <taxon>Dikarya</taxon>
        <taxon>Basidiomycota</taxon>
        <taxon>Agaricomycotina</taxon>
        <taxon>Agaricomycetes</taxon>
        <taxon>Agaricomycetidae</taxon>
        <taxon>Agaricales</taxon>
        <taxon>Pleurotineae</taxon>
        <taxon>Pleurotaceae</taxon>
        <taxon>Pleurotus</taxon>
    </lineage>
</organism>
<evidence type="ECO:0000256" key="7">
    <source>
        <dbReference type="SAM" id="MobiDB-lite"/>
    </source>
</evidence>